<reference evidence="2" key="1">
    <citation type="journal article" date="2019" name="bioRxiv">
        <title>The Genome of the Zebra Mussel, Dreissena polymorpha: A Resource for Invasive Species Research.</title>
        <authorList>
            <person name="McCartney M.A."/>
            <person name="Auch B."/>
            <person name="Kono T."/>
            <person name="Mallez S."/>
            <person name="Zhang Y."/>
            <person name="Obille A."/>
            <person name="Becker A."/>
            <person name="Abrahante J.E."/>
            <person name="Garbe J."/>
            <person name="Badalamenti J.P."/>
            <person name="Herman A."/>
            <person name="Mangelson H."/>
            <person name="Liachko I."/>
            <person name="Sullivan S."/>
            <person name="Sone E.D."/>
            <person name="Koren S."/>
            <person name="Silverstein K.A.T."/>
            <person name="Beckman K.B."/>
            <person name="Gohl D.M."/>
        </authorList>
    </citation>
    <scope>NUCLEOTIDE SEQUENCE</scope>
    <source>
        <strain evidence="2">Duluth1</strain>
        <tissue evidence="2">Whole animal</tissue>
    </source>
</reference>
<feature type="coiled-coil region" evidence="1">
    <location>
        <begin position="49"/>
        <end position="132"/>
    </location>
</feature>
<dbReference type="GO" id="GO:0099604">
    <property type="term" value="F:ligand-gated calcium channel activity"/>
    <property type="evidence" value="ECO:0007669"/>
    <property type="project" value="TreeGrafter"/>
</dbReference>
<dbReference type="InterPro" id="IPR050927">
    <property type="entry name" value="TRPM"/>
</dbReference>
<keyword evidence="1" id="KW-0175">Coiled coil</keyword>
<organism evidence="2 3">
    <name type="scientific">Dreissena polymorpha</name>
    <name type="common">Zebra mussel</name>
    <name type="synonym">Mytilus polymorpha</name>
    <dbReference type="NCBI Taxonomy" id="45954"/>
    <lineage>
        <taxon>Eukaryota</taxon>
        <taxon>Metazoa</taxon>
        <taxon>Spiralia</taxon>
        <taxon>Lophotrochozoa</taxon>
        <taxon>Mollusca</taxon>
        <taxon>Bivalvia</taxon>
        <taxon>Autobranchia</taxon>
        <taxon>Heteroconchia</taxon>
        <taxon>Euheterodonta</taxon>
        <taxon>Imparidentia</taxon>
        <taxon>Neoheterodontei</taxon>
        <taxon>Myida</taxon>
        <taxon>Dreissenoidea</taxon>
        <taxon>Dreissenidae</taxon>
        <taxon>Dreissena</taxon>
    </lineage>
</organism>
<evidence type="ECO:0000313" key="3">
    <source>
        <dbReference type="Proteomes" id="UP000828390"/>
    </source>
</evidence>
<dbReference type="EMBL" id="JAIWYP010000003">
    <property type="protein sequence ID" value="KAH3849852.1"/>
    <property type="molecule type" value="Genomic_DNA"/>
</dbReference>
<dbReference type="AlphaFoldDB" id="A0A9D4L3A3"/>
<dbReference type="Proteomes" id="UP000828390">
    <property type="component" value="Unassembled WGS sequence"/>
</dbReference>
<protein>
    <submittedName>
        <fullName evidence="2">Uncharacterized protein</fullName>
    </submittedName>
</protein>
<dbReference type="GO" id="GO:0005886">
    <property type="term" value="C:plasma membrane"/>
    <property type="evidence" value="ECO:0007669"/>
    <property type="project" value="TreeGrafter"/>
</dbReference>
<sequence length="144" mass="17864">MHAETYKHWCFHRYSLISEYDRRPVLCPSLILMNHVALLFKYVYIRCYKKNDQLRIRNFNQKLEKEIENENMKWEKIIADDYHLKRERRTLENIHCKVDSSKEILRRIEEQLQQLRSAHLEMKQQIDEQRRAPEALVFRHEPRL</sequence>
<reference evidence="2" key="2">
    <citation type="submission" date="2020-11" db="EMBL/GenBank/DDBJ databases">
        <authorList>
            <person name="McCartney M.A."/>
            <person name="Auch B."/>
            <person name="Kono T."/>
            <person name="Mallez S."/>
            <person name="Becker A."/>
            <person name="Gohl D.M."/>
            <person name="Silverstein K.A.T."/>
            <person name="Koren S."/>
            <person name="Bechman K.B."/>
            <person name="Herman A."/>
            <person name="Abrahante J.E."/>
            <person name="Garbe J."/>
        </authorList>
    </citation>
    <scope>NUCLEOTIDE SEQUENCE</scope>
    <source>
        <strain evidence="2">Duluth1</strain>
        <tissue evidence="2">Whole animal</tissue>
    </source>
</reference>
<gene>
    <name evidence="2" type="ORF">DPMN_092256</name>
</gene>
<dbReference type="PANTHER" id="PTHR13800">
    <property type="entry name" value="TRANSIENT RECEPTOR POTENTIAL CATION CHANNEL, SUBFAMILY M, MEMBER 6"/>
    <property type="match status" value="1"/>
</dbReference>
<name>A0A9D4L3A3_DREPO</name>
<evidence type="ECO:0000313" key="2">
    <source>
        <dbReference type="EMBL" id="KAH3849852.1"/>
    </source>
</evidence>
<accession>A0A9D4L3A3</accession>
<dbReference type="PANTHER" id="PTHR13800:SF12">
    <property type="entry name" value="TRANSIENT RECEPTOR POTENTIAL CATION CHANNEL SUBFAMILY M MEMBER-LIKE 2"/>
    <property type="match status" value="1"/>
</dbReference>
<keyword evidence="3" id="KW-1185">Reference proteome</keyword>
<proteinExistence type="predicted"/>
<evidence type="ECO:0000256" key="1">
    <source>
        <dbReference type="SAM" id="Coils"/>
    </source>
</evidence>
<comment type="caution">
    <text evidence="2">The sequence shown here is derived from an EMBL/GenBank/DDBJ whole genome shotgun (WGS) entry which is preliminary data.</text>
</comment>